<feature type="modified residue" description="4-aspartylphosphate" evidence="1">
    <location>
        <position position="62"/>
    </location>
</feature>
<dbReference type="PANTHER" id="PTHR44520:SF2">
    <property type="entry name" value="RESPONSE REGULATOR RCP1"/>
    <property type="match status" value="1"/>
</dbReference>
<protein>
    <submittedName>
        <fullName evidence="3">Response regulator</fullName>
    </submittedName>
</protein>
<dbReference type="EMBL" id="JBHUHZ010000003">
    <property type="protein sequence ID" value="MFD2164046.1"/>
    <property type="molecule type" value="Genomic_DNA"/>
</dbReference>
<proteinExistence type="predicted"/>
<evidence type="ECO:0000259" key="2">
    <source>
        <dbReference type="PROSITE" id="PS50110"/>
    </source>
</evidence>
<comment type="caution">
    <text evidence="3">The sequence shown here is derived from an EMBL/GenBank/DDBJ whole genome shotgun (WGS) entry which is preliminary data.</text>
</comment>
<dbReference type="InterPro" id="IPR001789">
    <property type="entry name" value="Sig_transdc_resp-reg_receiver"/>
</dbReference>
<dbReference type="RefSeq" id="WP_255904672.1">
    <property type="nucleotide sequence ID" value="NZ_JAFMZO010000004.1"/>
</dbReference>
<evidence type="ECO:0000256" key="1">
    <source>
        <dbReference type="PROSITE-ProRule" id="PRU00169"/>
    </source>
</evidence>
<dbReference type="SUPFAM" id="SSF52172">
    <property type="entry name" value="CheY-like"/>
    <property type="match status" value="1"/>
</dbReference>
<sequence length="132" mass="15450">MKKIDLAVIDDDEMYVLALKKLLESVELTDRTVYFENGSVALNYFDQWIHQSSLLPELILLDLNMPVTNGWQFIKEFKKLKIRIDKKITIYMISSTVNENEIKRAREVEEITDFVCKPVTIHTLTKILAQMN</sequence>
<dbReference type="SMART" id="SM00448">
    <property type="entry name" value="REC"/>
    <property type="match status" value="1"/>
</dbReference>
<dbReference type="Proteomes" id="UP001597387">
    <property type="component" value="Unassembled WGS sequence"/>
</dbReference>
<dbReference type="InterPro" id="IPR011006">
    <property type="entry name" value="CheY-like_superfamily"/>
</dbReference>
<keyword evidence="4" id="KW-1185">Reference proteome</keyword>
<dbReference type="PANTHER" id="PTHR44520">
    <property type="entry name" value="RESPONSE REGULATOR RCP1-RELATED"/>
    <property type="match status" value="1"/>
</dbReference>
<accession>A0ABW4ZQG9</accession>
<evidence type="ECO:0000313" key="3">
    <source>
        <dbReference type="EMBL" id="MFD2164046.1"/>
    </source>
</evidence>
<evidence type="ECO:0000313" key="4">
    <source>
        <dbReference type="Proteomes" id="UP001597387"/>
    </source>
</evidence>
<keyword evidence="1" id="KW-0597">Phosphoprotein</keyword>
<dbReference type="Gene3D" id="3.40.50.2300">
    <property type="match status" value="1"/>
</dbReference>
<dbReference type="PROSITE" id="PS50110">
    <property type="entry name" value="RESPONSE_REGULATORY"/>
    <property type="match status" value="1"/>
</dbReference>
<dbReference type="Pfam" id="PF00072">
    <property type="entry name" value="Response_reg"/>
    <property type="match status" value="1"/>
</dbReference>
<reference evidence="4" key="1">
    <citation type="journal article" date="2019" name="Int. J. Syst. Evol. Microbiol.">
        <title>The Global Catalogue of Microorganisms (GCM) 10K type strain sequencing project: providing services to taxonomists for standard genome sequencing and annotation.</title>
        <authorList>
            <consortium name="The Broad Institute Genomics Platform"/>
            <consortium name="The Broad Institute Genome Sequencing Center for Infectious Disease"/>
            <person name="Wu L."/>
            <person name="Ma J."/>
        </authorList>
    </citation>
    <scope>NUCLEOTIDE SEQUENCE [LARGE SCALE GENOMIC DNA]</scope>
    <source>
        <strain evidence="4">KCTC 42217</strain>
    </source>
</reference>
<feature type="domain" description="Response regulatory" evidence="2">
    <location>
        <begin position="5"/>
        <end position="132"/>
    </location>
</feature>
<dbReference type="InterPro" id="IPR052893">
    <property type="entry name" value="TCS_response_regulator"/>
</dbReference>
<gene>
    <name evidence="3" type="ORF">ACFSJU_16680</name>
</gene>
<organism evidence="3 4">
    <name type="scientific">Paradesertivirga mongoliensis</name>
    <dbReference type="NCBI Taxonomy" id="2100740"/>
    <lineage>
        <taxon>Bacteria</taxon>
        <taxon>Pseudomonadati</taxon>
        <taxon>Bacteroidota</taxon>
        <taxon>Sphingobacteriia</taxon>
        <taxon>Sphingobacteriales</taxon>
        <taxon>Sphingobacteriaceae</taxon>
        <taxon>Paradesertivirga</taxon>
    </lineage>
</organism>
<name>A0ABW4ZQG9_9SPHI</name>